<keyword evidence="4" id="KW-1185">Reference proteome</keyword>
<dbReference type="Pfam" id="PF01380">
    <property type="entry name" value="SIS"/>
    <property type="match status" value="1"/>
</dbReference>
<reference evidence="3" key="1">
    <citation type="submission" date="2018-06" db="EMBL/GenBank/DDBJ databases">
        <title>Paenibacillus xerothermodurans sp. nov. an extremely dry heat resistant spore forming bacterium isolated from the soil of Cape Canaveral, Florida.</title>
        <authorList>
            <person name="Seuylemezian A."/>
            <person name="Kaur N."/>
            <person name="Patil P."/>
            <person name="Patil P."/>
            <person name="Mayilraj S."/>
            <person name="Vaishampayan P."/>
        </authorList>
    </citation>
    <scope>NUCLEOTIDE SEQUENCE [LARGE SCALE GENOMIC DNA]</scope>
    <source>
        <strain evidence="3">ATCC 27380</strain>
    </source>
</reference>
<dbReference type="OrthoDB" id="9797832at2"/>
<comment type="caution">
    <text evidence="3">The sequence shown here is derived from an EMBL/GenBank/DDBJ whole genome shotgun (WGS) entry which is preliminary data.</text>
</comment>
<dbReference type="Gene3D" id="3.40.50.10490">
    <property type="entry name" value="Glucose-6-phosphate isomerase like protein, domain 1"/>
    <property type="match status" value="1"/>
</dbReference>
<feature type="domain" description="SIS" evidence="2">
    <location>
        <begin position="26"/>
        <end position="166"/>
    </location>
</feature>
<dbReference type="CDD" id="cd05005">
    <property type="entry name" value="SIS_PHI"/>
    <property type="match status" value="1"/>
</dbReference>
<accession>A0A2W1NTQ2</accession>
<evidence type="ECO:0000259" key="2">
    <source>
        <dbReference type="PROSITE" id="PS51464"/>
    </source>
</evidence>
<name>A0A2W1NTQ2_PAEXE</name>
<evidence type="ECO:0000256" key="1">
    <source>
        <dbReference type="ARBA" id="ARBA00009235"/>
    </source>
</evidence>
<evidence type="ECO:0000313" key="3">
    <source>
        <dbReference type="EMBL" id="PZE21126.1"/>
    </source>
</evidence>
<dbReference type="GO" id="GO:0016853">
    <property type="term" value="F:isomerase activity"/>
    <property type="evidence" value="ECO:0007669"/>
    <property type="project" value="InterPro"/>
</dbReference>
<dbReference type="PANTHER" id="PTHR43443">
    <property type="entry name" value="3-HEXULOSE-6-PHOSPHATE ISOMERASE"/>
    <property type="match status" value="1"/>
</dbReference>
<dbReference type="InterPro" id="IPR046348">
    <property type="entry name" value="SIS_dom_sf"/>
</dbReference>
<organism evidence="3 4">
    <name type="scientific">Paenibacillus xerothermodurans</name>
    <dbReference type="NCBI Taxonomy" id="1977292"/>
    <lineage>
        <taxon>Bacteria</taxon>
        <taxon>Bacillati</taxon>
        <taxon>Bacillota</taxon>
        <taxon>Bacilli</taxon>
        <taxon>Bacillales</taxon>
        <taxon>Paenibacillaceae</taxon>
        <taxon>Paenibacillus</taxon>
    </lineage>
</organism>
<dbReference type="RefSeq" id="WP_089199982.1">
    <property type="nucleotide sequence ID" value="NZ_NHRJ02000004.1"/>
</dbReference>
<dbReference type="EMBL" id="NHRJ02000004">
    <property type="protein sequence ID" value="PZE21126.1"/>
    <property type="molecule type" value="Genomic_DNA"/>
</dbReference>
<dbReference type="GO" id="GO:1901135">
    <property type="term" value="P:carbohydrate derivative metabolic process"/>
    <property type="evidence" value="ECO:0007669"/>
    <property type="project" value="InterPro"/>
</dbReference>
<comment type="similarity">
    <text evidence="1">Belongs to the SIS family. PHI subfamily.</text>
</comment>
<protein>
    <submittedName>
        <fullName evidence="3">SIS domain-containing protein</fullName>
    </submittedName>
</protein>
<gene>
    <name evidence="3" type="ORF">CBW46_010645</name>
</gene>
<proteinExistence type="inferred from homology"/>
<dbReference type="InterPro" id="IPR017552">
    <property type="entry name" value="PHI/rmpB"/>
</dbReference>
<dbReference type="AlphaFoldDB" id="A0A2W1NTQ2"/>
<dbReference type="PROSITE" id="PS51464">
    <property type="entry name" value="SIS"/>
    <property type="match status" value="1"/>
</dbReference>
<dbReference type="NCBIfam" id="TIGR03127">
    <property type="entry name" value="RuMP_HxlB"/>
    <property type="match status" value="1"/>
</dbReference>
<sequence length="181" mass="19913">MATINQVIEEVAGVLHNCKMQEYDNLVDLLRQDVRFFFTGEGRSGLVAKMIAMRLMHSGKRVFVTGETTTPSIRKGDALIVITGSGSTPSIVHVCKSASQQDAYVFAVTTNAELYKESWCDGILHVPAATKQRAHNEPPTIQPLGNQFDQSVHLLLDAAIIDSLSEGHTHESLRTQHTNLE</sequence>
<dbReference type="PANTHER" id="PTHR43443:SF1">
    <property type="entry name" value="3-HEXULOSE-6-PHOSPHATE ISOMERASE"/>
    <property type="match status" value="1"/>
</dbReference>
<dbReference type="SUPFAM" id="SSF53697">
    <property type="entry name" value="SIS domain"/>
    <property type="match status" value="1"/>
</dbReference>
<dbReference type="InterPro" id="IPR001347">
    <property type="entry name" value="SIS_dom"/>
</dbReference>
<dbReference type="Proteomes" id="UP000214746">
    <property type="component" value="Unassembled WGS sequence"/>
</dbReference>
<evidence type="ECO:0000313" key="4">
    <source>
        <dbReference type="Proteomes" id="UP000214746"/>
    </source>
</evidence>
<dbReference type="GO" id="GO:0097367">
    <property type="term" value="F:carbohydrate derivative binding"/>
    <property type="evidence" value="ECO:0007669"/>
    <property type="project" value="InterPro"/>
</dbReference>